<feature type="transmembrane region" description="Helical" evidence="2">
    <location>
        <begin position="7"/>
        <end position="28"/>
    </location>
</feature>
<evidence type="ECO:0000313" key="4">
    <source>
        <dbReference type="Proteomes" id="UP000056209"/>
    </source>
</evidence>
<sequence length="301" mass="33629">MGMNRNVIWVILGTALVIVLGFSGYYFAVAVPAREQANLTLQQQKLAAQVAAQKAKAAAEQAELQAKQKELEIAQQKVQAEQDARNKRSVYLAACQVKAENVYWNYIKLNGEPVAGQPGVYNAPQYTWDEAKSQKQDKLDECFRLVDSGVNPDDLAGTVIPTTVPDASEISAPSVGSGEATSEIQEFVRQYLSSGESSDVNEAITLYAAEVSYFDQGVKPRNYVYKDKVGYFKRWPMRSYTLDSEVSTIYDTGSTRQVRFDYKYRVEKSDKILEGRAYTVLDLERGENGQYVITGERGKVY</sequence>
<evidence type="ECO:0000313" key="3">
    <source>
        <dbReference type="EMBL" id="GAQ20976.1"/>
    </source>
</evidence>
<dbReference type="AlphaFoldDB" id="A0A100HHR9"/>
<reference evidence="4" key="1">
    <citation type="submission" date="2015-11" db="EMBL/GenBank/DDBJ databases">
        <title>Draft Genome Sequence of the Radioresistant Bacterium Deinococcus grandis, Isolated from Freshwater Fish in Japan.</title>
        <authorList>
            <person name="Satoh K."/>
            <person name="Onodera T."/>
            <person name="Omoso K."/>
            <person name="Takeda-Yano K."/>
            <person name="Katayama T."/>
            <person name="Oono Y."/>
            <person name="Narumi I."/>
        </authorList>
    </citation>
    <scope>NUCLEOTIDE SEQUENCE [LARGE SCALE GENOMIC DNA]</scope>
    <source>
        <strain evidence="4">ATCC 43672</strain>
    </source>
</reference>
<dbReference type="EMBL" id="BCMS01000001">
    <property type="protein sequence ID" value="GAQ20976.1"/>
    <property type="molecule type" value="Genomic_DNA"/>
</dbReference>
<evidence type="ECO:0000256" key="2">
    <source>
        <dbReference type="SAM" id="Phobius"/>
    </source>
</evidence>
<gene>
    <name evidence="3" type="ORF">DEIGR_101003</name>
</gene>
<keyword evidence="3" id="KW-0723">Serine/threonine-protein kinase</keyword>
<dbReference type="Proteomes" id="UP000056209">
    <property type="component" value="Unassembled WGS sequence"/>
</dbReference>
<comment type="caution">
    <text evidence="3">The sequence shown here is derived from an EMBL/GenBank/DDBJ whole genome shotgun (WGS) entry which is preliminary data.</text>
</comment>
<keyword evidence="2" id="KW-0812">Transmembrane</keyword>
<accession>A0A100HHR9</accession>
<keyword evidence="3" id="KW-0418">Kinase</keyword>
<organism evidence="3 4">
    <name type="scientific">Deinococcus grandis</name>
    <dbReference type="NCBI Taxonomy" id="57498"/>
    <lineage>
        <taxon>Bacteria</taxon>
        <taxon>Thermotogati</taxon>
        <taxon>Deinococcota</taxon>
        <taxon>Deinococci</taxon>
        <taxon>Deinococcales</taxon>
        <taxon>Deinococcaceae</taxon>
        <taxon>Deinococcus</taxon>
    </lineage>
</organism>
<keyword evidence="3" id="KW-0808">Transferase</keyword>
<keyword evidence="2" id="KW-0472">Membrane</keyword>
<protein>
    <submittedName>
        <fullName evidence="3">Serine/threonine protein kinase-related protein</fullName>
    </submittedName>
</protein>
<name>A0A100HHR9_9DEIO</name>
<feature type="coiled-coil region" evidence="1">
    <location>
        <begin position="47"/>
        <end position="84"/>
    </location>
</feature>
<dbReference type="GO" id="GO:0004674">
    <property type="term" value="F:protein serine/threonine kinase activity"/>
    <property type="evidence" value="ECO:0007669"/>
    <property type="project" value="UniProtKB-KW"/>
</dbReference>
<keyword evidence="4" id="KW-1185">Reference proteome</keyword>
<keyword evidence="2" id="KW-1133">Transmembrane helix</keyword>
<keyword evidence="1" id="KW-0175">Coiled coil</keyword>
<proteinExistence type="predicted"/>
<evidence type="ECO:0000256" key="1">
    <source>
        <dbReference type="SAM" id="Coils"/>
    </source>
</evidence>